<feature type="binding site" evidence="5">
    <location>
        <begin position="145"/>
        <end position="149"/>
    </location>
    <ligand>
        <name>substrate</name>
    </ligand>
</feature>
<comment type="subunit">
    <text evidence="5">Monomer.</text>
</comment>
<evidence type="ECO:0000256" key="1">
    <source>
        <dbReference type="ARBA" id="ARBA00022487"/>
    </source>
</evidence>
<evidence type="ECO:0000313" key="7">
    <source>
        <dbReference type="EMBL" id="VFK77939.1"/>
    </source>
</evidence>
<accession>A0A451BI44</accession>
<reference evidence="7" key="1">
    <citation type="submission" date="2019-02" db="EMBL/GenBank/DDBJ databases">
        <authorList>
            <person name="Gruber-Vodicka R. H."/>
            <person name="Seah K. B. B."/>
        </authorList>
    </citation>
    <scope>NUCLEOTIDE SEQUENCE</scope>
    <source>
        <strain evidence="7">BECK_S127</strain>
    </source>
</reference>
<feature type="binding site" evidence="5">
    <location>
        <position position="236"/>
    </location>
    <ligand>
        <name>substrate</name>
    </ligand>
</feature>
<evidence type="ECO:0000256" key="2">
    <source>
        <dbReference type="ARBA" id="ARBA00022490"/>
    </source>
</evidence>
<comment type="subcellular location">
    <subcellularLocation>
        <location evidence="5">Cytoplasm</location>
    </subcellularLocation>
</comment>
<dbReference type="PANTHER" id="PTHR43798">
    <property type="entry name" value="MONOACYLGLYCEROL LIPASE"/>
    <property type="match status" value="1"/>
</dbReference>
<feature type="binding site" evidence="5">
    <location>
        <position position="22"/>
    </location>
    <ligand>
        <name>substrate</name>
    </ligand>
</feature>
<gene>
    <name evidence="5" type="primary">bioH</name>
    <name evidence="7" type="ORF">BECKSD772D_GA0070982_10048</name>
</gene>
<dbReference type="GO" id="GO:0005737">
    <property type="term" value="C:cytoplasm"/>
    <property type="evidence" value="ECO:0007669"/>
    <property type="project" value="UniProtKB-SubCell"/>
</dbReference>
<comment type="pathway">
    <text evidence="5">Cofactor biosynthesis; biotin biosynthesis.</text>
</comment>
<dbReference type="SUPFAM" id="SSF53474">
    <property type="entry name" value="alpha/beta-Hydrolases"/>
    <property type="match status" value="1"/>
</dbReference>
<feature type="active site" description="Nucleophile" evidence="5">
    <location>
        <position position="83"/>
    </location>
</feature>
<dbReference type="PANTHER" id="PTHR43798:SF31">
    <property type="entry name" value="AB HYDROLASE SUPERFAMILY PROTEIN YCLE"/>
    <property type="match status" value="1"/>
</dbReference>
<dbReference type="PRINTS" id="PR00111">
    <property type="entry name" value="ABHYDROLASE"/>
</dbReference>
<dbReference type="InterPro" id="IPR010076">
    <property type="entry name" value="BioH"/>
</dbReference>
<feature type="binding site" evidence="5">
    <location>
        <begin position="83"/>
        <end position="84"/>
    </location>
    <ligand>
        <name>substrate</name>
    </ligand>
</feature>
<dbReference type="GO" id="GO:0009102">
    <property type="term" value="P:biotin biosynthetic process"/>
    <property type="evidence" value="ECO:0007669"/>
    <property type="project" value="UniProtKB-UniRule"/>
</dbReference>
<dbReference type="Pfam" id="PF00561">
    <property type="entry name" value="Abhydrolase_1"/>
    <property type="match status" value="1"/>
</dbReference>
<dbReference type="InterPro" id="IPR029058">
    <property type="entry name" value="AB_hydrolase_fold"/>
</dbReference>
<evidence type="ECO:0000256" key="3">
    <source>
        <dbReference type="ARBA" id="ARBA00022756"/>
    </source>
</evidence>
<dbReference type="InterPro" id="IPR000073">
    <property type="entry name" value="AB_hydrolase_1"/>
</dbReference>
<proteinExistence type="inferred from homology"/>
<comment type="similarity">
    <text evidence="5">Belongs to the AB hydrolase superfamily. Carboxylesterase BioH family.</text>
</comment>
<name>A0A451BI44_9GAMM</name>
<evidence type="ECO:0000256" key="5">
    <source>
        <dbReference type="HAMAP-Rule" id="MF_01260"/>
    </source>
</evidence>
<comment type="function">
    <text evidence="5">The physiological role of BioH is to remove the methyl group introduced by BioC when the pimeloyl moiety is complete. It allows to synthesize pimeloyl-ACP via the fatty acid synthetic pathway through the hydrolysis of the ester bonds of pimeloyl-ACP esters.</text>
</comment>
<organism evidence="7">
    <name type="scientific">Candidatus Kentrum sp. SD</name>
    <dbReference type="NCBI Taxonomy" id="2126332"/>
    <lineage>
        <taxon>Bacteria</taxon>
        <taxon>Pseudomonadati</taxon>
        <taxon>Pseudomonadota</taxon>
        <taxon>Gammaproteobacteria</taxon>
        <taxon>Candidatus Kentrum</taxon>
    </lineage>
</organism>
<evidence type="ECO:0000256" key="4">
    <source>
        <dbReference type="ARBA" id="ARBA00022801"/>
    </source>
</evidence>
<feature type="active site" evidence="5">
    <location>
        <position position="209"/>
    </location>
</feature>
<keyword evidence="2 5" id="KW-0963">Cytoplasm</keyword>
<keyword evidence="1 5" id="KW-0719">Serine esterase</keyword>
<dbReference type="EC" id="3.1.1.85" evidence="5"/>
<feature type="active site" evidence="5">
    <location>
        <position position="236"/>
    </location>
</feature>
<dbReference type="GO" id="GO:0090499">
    <property type="term" value="F:pimelyl-[acyl-carrier protein] methyl ester esterase activity"/>
    <property type="evidence" value="ECO:0007669"/>
    <property type="project" value="UniProtKB-EC"/>
</dbReference>
<protein>
    <recommendedName>
        <fullName evidence="5">Pimeloyl-[acyl-carrier protein] methyl ester esterase</fullName>
        <ecNumber evidence="5">3.1.1.85</ecNumber>
    </recommendedName>
    <alternativeName>
        <fullName evidence="5">Biotin synthesis protein BioH</fullName>
    </alternativeName>
    <alternativeName>
        <fullName evidence="5">Carboxylesterase BioH</fullName>
    </alternativeName>
</protein>
<evidence type="ECO:0000259" key="6">
    <source>
        <dbReference type="Pfam" id="PF00561"/>
    </source>
</evidence>
<keyword evidence="4 5" id="KW-0378">Hydrolase</keyword>
<comment type="catalytic activity">
    <reaction evidence="5">
        <text>6-carboxyhexanoyl-[ACP] methyl ester + H2O = 6-carboxyhexanoyl-[ACP] + methanol + H(+)</text>
        <dbReference type="Rhea" id="RHEA:42700"/>
        <dbReference type="Rhea" id="RHEA-COMP:9955"/>
        <dbReference type="Rhea" id="RHEA-COMP:10186"/>
        <dbReference type="ChEBI" id="CHEBI:15377"/>
        <dbReference type="ChEBI" id="CHEBI:15378"/>
        <dbReference type="ChEBI" id="CHEBI:17790"/>
        <dbReference type="ChEBI" id="CHEBI:78846"/>
        <dbReference type="ChEBI" id="CHEBI:82735"/>
        <dbReference type="EC" id="3.1.1.85"/>
    </reaction>
</comment>
<dbReference type="Gene3D" id="3.40.50.1820">
    <property type="entry name" value="alpha/beta hydrolase"/>
    <property type="match status" value="1"/>
</dbReference>
<sequence length="259" mass="28246">MTLHKTTLNAGTTTSLTAIHGWGFNRAVWDELDDQLKSDYAFDAIDLPGFGQSPMPAGEYTLAALADSVAESLPSPSVLMGWSLGGLVALEAAHRYPERIHALVMVASAPRFTEAWDWPHGVASNVLETFSKTVIEDPRSALSRFLILQAGQTDLGRATVKKLKPLLFRHGLPDRKALGAGLALLRETDLRPMLGAIRCPILFILGARDNLLSPSVEMDLRRLRPDCRVAVIAGAHAPFISHPTEFLGALNPFLQDIHR</sequence>
<feature type="domain" description="AB hydrolase-1" evidence="6">
    <location>
        <begin position="19"/>
        <end position="243"/>
    </location>
</feature>
<dbReference type="EMBL" id="CAADHB010000004">
    <property type="protein sequence ID" value="VFK77939.1"/>
    <property type="molecule type" value="Genomic_DNA"/>
</dbReference>
<dbReference type="AlphaFoldDB" id="A0A451BI44"/>
<keyword evidence="3 5" id="KW-0093">Biotin biosynthesis</keyword>
<dbReference type="NCBIfam" id="TIGR01738">
    <property type="entry name" value="bioH"/>
    <property type="match status" value="1"/>
</dbReference>
<dbReference type="HAMAP" id="MF_01260">
    <property type="entry name" value="Carboxylester"/>
    <property type="match status" value="1"/>
</dbReference>
<dbReference type="InterPro" id="IPR050266">
    <property type="entry name" value="AB_hydrolase_sf"/>
</dbReference>
<dbReference type="GO" id="GO:0016020">
    <property type="term" value="C:membrane"/>
    <property type="evidence" value="ECO:0007669"/>
    <property type="project" value="TreeGrafter"/>
</dbReference>